<evidence type="ECO:0000313" key="2">
    <source>
        <dbReference type="Proteomes" id="UP001164250"/>
    </source>
</evidence>
<name>A0ACC1BUA4_9ROSI</name>
<accession>A0ACC1BUA4</accession>
<keyword evidence="2" id="KW-1185">Reference proteome</keyword>
<reference evidence="2" key="1">
    <citation type="journal article" date="2023" name="G3 (Bethesda)">
        <title>Genome assembly and association tests identify interacting loci associated with vigor, precocity, and sex in interspecific pistachio rootstocks.</title>
        <authorList>
            <person name="Palmer W."/>
            <person name="Jacygrad E."/>
            <person name="Sagayaradj S."/>
            <person name="Cavanaugh K."/>
            <person name="Han R."/>
            <person name="Bertier L."/>
            <person name="Beede B."/>
            <person name="Kafkas S."/>
            <person name="Golino D."/>
            <person name="Preece J."/>
            <person name="Michelmore R."/>
        </authorList>
    </citation>
    <scope>NUCLEOTIDE SEQUENCE [LARGE SCALE GENOMIC DNA]</scope>
</reference>
<organism evidence="1 2">
    <name type="scientific">Pistacia atlantica</name>
    <dbReference type="NCBI Taxonomy" id="434234"/>
    <lineage>
        <taxon>Eukaryota</taxon>
        <taxon>Viridiplantae</taxon>
        <taxon>Streptophyta</taxon>
        <taxon>Embryophyta</taxon>
        <taxon>Tracheophyta</taxon>
        <taxon>Spermatophyta</taxon>
        <taxon>Magnoliopsida</taxon>
        <taxon>eudicotyledons</taxon>
        <taxon>Gunneridae</taxon>
        <taxon>Pentapetalae</taxon>
        <taxon>rosids</taxon>
        <taxon>malvids</taxon>
        <taxon>Sapindales</taxon>
        <taxon>Anacardiaceae</taxon>
        <taxon>Pistacia</taxon>
    </lineage>
</organism>
<dbReference type="EMBL" id="CM047899">
    <property type="protein sequence ID" value="KAJ0102520.1"/>
    <property type="molecule type" value="Genomic_DNA"/>
</dbReference>
<protein>
    <submittedName>
        <fullName evidence="1">Uncharacterized protein</fullName>
    </submittedName>
</protein>
<evidence type="ECO:0000313" key="1">
    <source>
        <dbReference type="EMBL" id="KAJ0102520.1"/>
    </source>
</evidence>
<sequence length="102" mass="11907">MASPEEVKDVVDREGSFAIEQLDTFYIENGDKAIWDNEEKIAQNVRSFTESMMLHQFGIEILDKLYENFTHILIRDLARQTEPNKITSIILVLRRNLRLPSP</sequence>
<gene>
    <name evidence="1" type="ORF">Patl1_06547</name>
</gene>
<comment type="caution">
    <text evidence="1">The sequence shown here is derived from an EMBL/GenBank/DDBJ whole genome shotgun (WGS) entry which is preliminary data.</text>
</comment>
<dbReference type="Proteomes" id="UP001164250">
    <property type="component" value="Chromosome 3"/>
</dbReference>
<proteinExistence type="predicted"/>